<dbReference type="AlphaFoldDB" id="A0AAU2V7I5"/>
<feature type="region of interest" description="Disordered" evidence="4">
    <location>
        <begin position="421"/>
        <end position="443"/>
    </location>
</feature>
<dbReference type="REBASE" id="791288">
    <property type="entry name" value="M.Ssp003ORF22760P"/>
</dbReference>
<protein>
    <submittedName>
        <fullName evidence="5">DNA cytosine methyltransferase</fullName>
    </submittedName>
</protein>
<dbReference type="InterPro" id="IPR001525">
    <property type="entry name" value="C5_MeTfrase"/>
</dbReference>
<organism evidence="5">
    <name type="scientific">Streptomyces sp. NBC_00003</name>
    <dbReference type="NCBI Taxonomy" id="2903608"/>
    <lineage>
        <taxon>Bacteria</taxon>
        <taxon>Bacillati</taxon>
        <taxon>Actinomycetota</taxon>
        <taxon>Actinomycetes</taxon>
        <taxon>Kitasatosporales</taxon>
        <taxon>Streptomycetaceae</taxon>
        <taxon>Streptomyces</taxon>
    </lineage>
</organism>
<gene>
    <name evidence="5" type="ORF">OG549_22760</name>
</gene>
<dbReference type="GO" id="GO:0009307">
    <property type="term" value="P:DNA restriction-modification system"/>
    <property type="evidence" value="ECO:0007669"/>
    <property type="project" value="UniProtKB-KW"/>
</dbReference>
<dbReference type="EMBL" id="CP108318">
    <property type="protein sequence ID" value="WTW63248.1"/>
    <property type="molecule type" value="Genomic_DNA"/>
</dbReference>
<dbReference type="InterPro" id="IPR029063">
    <property type="entry name" value="SAM-dependent_MTases_sf"/>
</dbReference>
<proteinExistence type="predicted"/>
<dbReference type="GO" id="GO:0008168">
    <property type="term" value="F:methyltransferase activity"/>
    <property type="evidence" value="ECO:0007669"/>
    <property type="project" value="UniProtKB-KW"/>
</dbReference>
<evidence type="ECO:0000256" key="2">
    <source>
        <dbReference type="ARBA" id="ARBA00022679"/>
    </source>
</evidence>
<evidence type="ECO:0000256" key="3">
    <source>
        <dbReference type="ARBA" id="ARBA00022747"/>
    </source>
</evidence>
<dbReference type="GO" id="GO:0032259">
    <property type="term" value="P:methylation"/>
    <property type="evidence" value="ECO:0007669"/>
    <property type="project" value="UniProtKB-KW"/>
</dbReference>
<evidence type="ECO:0000313" key="5">
    <source>
        <dbReference type="EMBL" id="WTW63248.1"/>
    </source>
</evidence>
<name>A0AAU2V7I5_9ACTN</name>
<keyword evidence="2" id="KW-0808">Transferase</keyword>
<evidence type="ECO:0000256" key="1">
    <source>
        <dbReference type="ARBA" id="ARBA00022603"/>
    </source>
</evidence>
<sequence length="597" mass="66041">MSRHDSDQLFRTPLCGDQFEGTQGAQPTEPCVLPLGHGPVSEAFLHSDGRYHWGRPSQKQIDGFLRAHLTRIASTGPDGEYTVMDWFCGAGGSSQGIDVVPGVQVTLAANHWKLALESHAANFPHTRHELGDIRKLPVQNWPVAHGFWASPECKYWTQSRGEPVDYDSNQIALPGLEPAVNEEGERSRALMWDVPKYLEGVMRRGRPVLFGVIENVVEARKGRDWNRLVRDIHNLGYRTKLIAFNSMHSQHTRTHTPPQSRDRLYLAYWHVSLGRDPDWDKWLRPEAYCPACDRMVSAIQVFTNPNKDMGRYRQSYVYRCPSTPCGNTIVEPDTLPALAAIDLSDPGIRIGDRPKTEDRPHGLEAATIDRIKAGMNTFWLPLLVPTGGTWRDTAAPLTQPMPTRTTRENDGLALPPLLVPLEGRTGKTASPATVPARTQTGRNETGIALPPFVIPMRGGGDKGRARPATAPLHTVTSAGNHHGYVPPHLLVPYYGNSKATTADKPVGTLTTRDRYGLAAPAIDIDDVLFRMLQPHEIGRGMGFNDDHIVLGTKRQRVRQYGQAVTPSVAELIVSALLEAVTGQDIERHPRPVMEAAA</sequence>
<keyword evidence="1 5" id="KW-0489">Methyltransferase</keyword>
<dbReference type="Pfam" id="PF00145">
    <property type="entry name" value="DNA_methylase"/>
    <property type="match status" value="1"/>
</dbReference>
<dbReference type="SUPFAM" id="SSF53335">
    <property type="entry name" value="S-adenosyl-L-methionine-dependent methyltransferases"/>
    <property type="match status" value="1"/>
</dbReference>
<reference evidence="5" key="1">
    <citation type="submission" date="2022-10" db="EMBL/GenBank/DDBJ databases">
        <title>The complete genomes of actinobacterial strains from the NBC collection.</title>
        <authorList>
            <person name="Joergensen T.S."/>
            <person name="Alvarez Arevalo M."/>
            <person name="Sterndorff E.B."/>
            <person name="Faurdal D."/>
            <person name="Vuksanovic O."/>
            <person name="Mourched A.-S."/>
            <person name="Charusanti P."/>
            <person name="Shaw S."/>
            <person name="Blin K."/>
            <person name="Weber T."/>
        </authorList>
    </citation>
    <scope>NUCLEOTIDE SEQUENCE</scope>
    <source>
        <strain evidence="5">NBC_00003</strain>
    </source>
</reference>
<keyword evidence="3" id="KW-0680">Restriction system</keyword>
<dbReference type="Gene3D" id="3.40.50.150">
    <property type="entry name" value="Vaccinia Virus protein VP39"/>
    <property type="match status" value="1"/>
</dbReference>
<dbReference type="Gene3D" id="3.90.120.10">
    <property type="entry name" value="DNA Methylase, subunit A, domain 2"/>
    <property type="match status" value="1"/>
</dbReference>
<accession>A0AAU2V7I5</accession>
<evidence type="ECO:0000256" key="4">
    <source>
        <dbReference type="SAM" id="MobiDB-lite"/>
    </source>
</evidence>
<feature type="compositionally biased region" description="Polar residues" evidence="4">
    <location>
        <begin position="427"/>
        <end position="443"/>
    </location>
</feature>